<dbReference type="GO" id="GO:0005886">
    <property type="term" value="C:plasma membrane"/>
    <property type="evidence" value="ECO:0007669"/>
    <property type="project" value="TreeGrafter"/>
</dbReference>
<dbReference type="InterPro" id="IPR050650">
    <property type="entry name" value="Type-II_Cytokine-TF_Rcpt"/>
</dbReference>
<evidence type="ECO:0000313" key="5">
    <source>
        <dbReference type="EMBL" id="CDQ60722.1"/>
    </source>
</evidence>
<dbReference type="InterPro" id="IPR013783">
    <property type="entry name" value="Ig-like_fold"/>
</dbReference>
<evidence type="ECO:0000313" key="6">
    <source>
        <dbReference type="Proteomes" id="UP000193380"/>
    </source>
</evidence>
<dbReference type="PANTHER" id="PTHR20859">
    <property type="entry name" value="INTERFERON/INTERLEUKIN RECEPTOR"/>
    <property type="match status" value="1"/>
</dbReference>
<feature type="region of interest" description="Disordered" evidence="1">
    <location>
        <begin position="313"/>
        <end position="353"/>
    </location>
</feature>
<keyword evidence="3" id="KW-0732">Signal</keyword>
<name>A0A060W0W8_ONCMY</name>
<evidence type="ECO:0000256" key="3">
    <source>
        <dbReference type="SAM" id="SignalP"/>
    </source>
</evidence>
<evidence type="ECO:0000256" key="2">
    <source>
        <dbReference type="SAM" id="Phobius"/>
    </source>
</evidence>
<dbReference type="Pfam" id="PF01108">
    <property type="entry name" value="Tissue_fac"/>
    <property type="match status" value="1"/>
</dbReference>
<proteinExistence type="predicted"/>
<keyword evidence="2" id="KW-0812">Transmembrane</keyword>
<dbReference type="Gene3D" id="2.60.40.10">
    <property type="entry name" value="Immunoglobulins"/>
    <property type="match status" value="1"/>
</dbReference>
<reference evidence="5" key="2">
    <citation type="submission" date="2014-03" db="EMBL/GenBank/DDBJ databases">
        <authorList>
            <person name="Genoscope - CEA"/>
        </authorList>
    </citation>
    <scope>NUCLEOTIDE SEQUENCE</scope>
</reference>
<feature type="signal peptide" evidence="3">
    <location>
        <begin position="1"/>
        <end position="20"/>
    </location>
</feature>
<keyword evidence="2" id="KW-0472">Membrane</keyword>
<dbReference type="Proteomes" id="UP000193380">
    <property type="component" value="Unassembled WGS sequence"/>
</dbReference>
<feature type="compositionally biased region" description="Basic and acidic residues" evidence="1">
    <location>
        <begin position="374"/>
        <end position="384"/>
    </location>
</feature>
<evidence type="ECO:0000259" key="4">
    <source>
        <dbReference type="Pfam" id="PF01108"/>
    </source>
</evidence>
<feature type="chain" id="PRO_5043994134" description="Fibronectin type-III domain-containing protein" evidence="3">
    <location>
        <begin position="21"/>
        <end position="609"/>
    </location>
</feature>
<feature type="region of interest" description="Disordered" evidence="1">
    <location>
        <begin position="374"/>
        <end position="399"/>
    </location>
</feature>
<dbReference type="InterPro" id="IPR036116">
    <property type="entry name" value="FN3_sf"/>
</dbReference>
<dbReference type="STRING" id="8022.A0A060W0W8"/>
<dbReference type="SUPFAM" id="SSF49265">
    <property type="entry name" value="Fibronectin type III"/>
    <property type="match status" value="1"/>
</dbReference>
<dbReference type="EMBL" id="FR904357">
    <property type="protein sequence ID" value="CDQ60722.1"/>
    <property type="molecule type" value="Genomic_DNA"/>
</dbReference>
<keyword evidence="2" id="KW-1133">Transmembrane helix</keyword>
<accession>A0A060W0W8</accession>
<sequence length="609" mass="67387">MDLWPRKVVVLLLYCHGCSAIGEGKPYFISRNFNTVLHWNKVDSPDEGVLYSVHYKRYGEPYQLNMACQNITTLSCDLTAETPYIYQHVYCAQVFANSHSLGHTALFKPLRDTVLGPANVSVTPTTSSLKVTVTLPLGPDNKTSIEKIFNSTGFSYHDPPTFYTLNITRPSWAAQVHKNTNGEFVLNNLKNINVEYCGYVVYIPTREIHRNPSESHTFCVALPGDPWLLFPWFLLLGCLLLGSLLLPVVVCRHYVRKKSNMPDALKLTTSNIPPPSWYPPEAITISTAKPYHYPVGFSYGNLKTGKLQMGSKFTSSGSGSYSPQDRPSSIAQPRHCDTCMGQQGPPPEYSNNSTQSSINYSMVVVQVSNEGVKEECHHHPDSKDNINSPWSSESSDHKPSWVQGGPVLFSCGAPPEPNQCVGDRDSTGHPLVLPTLRHIDDQLPLCPLCCSSQRQSAMASMALPTDTKGQLLLWDLDNTGQGPSLLSDLVTTGETEWLGPGTGREEERTIYTPISPMCFNNSNDSPSHSIPPINLEDCDTSSMTFLSGYKQHWVPLAPQGLTAEDNFVISSYAPQQTWIDQEEEEEGEEGGDERGSEFFLGGWVVQILG</sequence>
<dbReference type="GO" id="GO:0004896">
    <property type="term" value="F:cytokine receptor activity"/>
    <property type="evidence" value="ECO:0007669"/>
    <property type="project" value="TreeGrafter"/>
</dbReference>
<dbReference type="AlphaFoldDB" id="A0A060W0W8"/>
<dbReference type="InterPro" id="IPR003961">
    <property type="entry name" value="FN3_dom"/>
</dbReference>
<feature type="compositionally biased region" description="Low complexity" evidence="1">
    <location>
        <begin position="313"/>
        <end position="322"/>
    </location>
</feature>
<organism evidence="5 6">
    <name type="scientific">Oncorhynchus mykiss</name>
    <name type="common">Rainbow trout</name>
    <name type="synonym">Salmo gairdneri</name>
    <dbReference type="NCBI Taxonomy" id="8022"/>
    <lineage>
        <taxon>Eukaryota</taxon>
        <taxon>Metazoa</taxon>
        <taxon>Chordata</taxon>
        <taxon>Craniata</taxon>
        <taxon>Vertebrata</taxon>
        <taxon>Euteleostomi</taxon>
        <taxon>Actinopterygii</taxon>
        <taxon>Neopterygii</taxon>
        <taxon>Teleostei</taxon>
        <taxon>Protacanthopterygii</taxon>
        <taxon>Salmoniformes</taxon>
        <taxon>Salmonidae</taxon>
        <taxon>Salmoninae</taxon>
        <taxon>Oncorhynchus</taxon>
    </lineage>
</organism>
<reference evidence="5" key="1">
    <citation type="journal article" date="2014" name="Nat. Commun.">
        <title>The rainbow trout genome provides novel insights into evolution after whole-genome duplication in vertebrates.</title>
        <authorList>
            <person name="Berthelot C."/>
            <person name="Brunet F."/>
            <person name="Chalopin D."/>
            <person name="Juanchich A."/>
            <person name="Bernard M."/>
            <person name="Noel B."/>
            <person name="Bento P."/>
            <person name="Da Silva C."/>
            <person name="Labadie K."/>
            <person name="Alberti A."/>
            <person name="Aury J.M."/>
            <person name="Louis A."/>
            <person name="Dehais P."/>
            <person name="Bardou P."/>
            <person name="Montfort J."/>
            <person name="Klopp C."/>
            <person name="Cabau C."/>
            <person name="Gaspin C."/>
            <person name="Thorgaard G.H."/>
            <person name="Boussaha M."/>
            <person name="Quillet E."/>
            <person name="Guyomard R."/>
            <person name="Galiana D."/>
            <person name="Bobe J."/>
            <person name="Volff J.N."/>
            <person name="Genet C."/>
            <person name="Wincker P."/>
            <person name="Jaillon O."/>
            <person name="Roest Crollius H."/>
            <person name="Guiguen Y."/>
        </authorList>
    </citation>
    <scope>NUCLEOTIDE SEQUENCE [LARGE SCALE GENOMIC DNA]</scope>
</reference>
<dbReference type="PANTHER" id="PTHR20859:SF53">
    <property type="entry name" value="INTERLEUKIN-22 RECEPTOR SUBUNIT ALPHA-1"/>
    <property type="match status" value="1"/>
</dbReference>
<protein>
    <recommendedName>
        <fullName evidence="4">Fibronectin type-III domain-containing protein</fullName>
    </recommendedName>
</protein>
<feature type="domain" description="Fibronectin type-III" evidence="4">
    <location>
        <begin position="27"/>
        <end position="100"/>
    </location>
</feature>
<feature type="transmembrane region" description="Helical" evidence="2">
    <location>
        <begin position="227"/>
        <end position="251"/>
    </location>
</feature>
<gene>
    <name evidence="5" type="ORF">GSONMT00082353001</name>
</gene>
<evidence type="ECO:0000256" key="1">
    <source>
        <dbReference type="SAM" id="MobiDB-lite"/>
    </source>
</evidence>
<dbReference type="PaxDb" id="8022-A0A060W0W8"/>